<feature type="transmembrane region" description="Helical" evidence="1">
    <location>
        <begin position="115"/>
        <end position="135"/>
    </location>
</feature>
<name>A0A3R6DBP9_9FIRM</name>
<evidence type="ECO:0000313" key="2">
    <source>
        <dbReference type="EMBL" id="RHA67667.1"/>
    </source>
</evidence>
<sequence>MECWYMIYKNLLYIGMLFVVLPVWFGLLWVWYLKIEGTVRKLCNAWVLGLASMFASGQILLVPMILGKRTLTEAVTLWKIFLVIVSIVIMVILIRRCGILVTVENKLENKKKKAGAWKIIFEILAAALILLQAWIPYHYQHIDDDDARYVSEEVSAVVHDTLLVDDPITDEYMYWDVGEVRKDVTSPWTMYVAMCCKITGIAPAVFSHTFFPFFMIIICYVLYGMIGNVLFRGDAEKTALFLIVLSVFHIWNFTSTHTLSAMFLLRIWQGKAIVAGFILPLLMYLFYQIFMSEKQSMKWAAPLYALSFAAALLSGMGIIMAPVMMGLYGLLDGIYHRNLKRMLCIWIAALPCAVYMIYYTAGI</sequence>
<reference evidence="2 3" key="1">
    <citation type="submission" date="2018-08" db="EMBL/GenBank/DDBJ databases">
        <title>A genome reference for cultivated species of the human gut microbiota.</title>
        <authorList>
            <person name="Zou Y."/>
            <person name="Xue W."/>
            <person name="Luo G."/>
        </authorList>
    </citation>
    <scope>NUCLEOTIDE SEQUENCE [LARGE SCALE GENOMIC DNA]</scope>
    <source>
        <strain evidence="2 3">AM43-11</strain>
    </source>
</reference>
<protein>
    <submittedName>
        <fullName evidence="2">Uncharacterized protein</fullName>
    </submittedName>
</protein>
<evidence type="ECO:0000256" key="1">
    <source>
        <dbReference type="SAM" id="Phobius"/>
    </source>
</evidence>
<feature type="transmembrane region" description="Helical" evidence="1">
    <location>
        <begin position="272"/>
        <end position="291"/>
    </location>
</feature>
<dbReference type="AlphaFoldDB" id="A0A3R6DBP9"/>
<gene>
    <name evidence="2" type="ORF">DW927_08050</name>
</gene>
<feature type="transmembrane region" description="Helical" evidence="1">
    <location>
        <begin position="45"/>
        <end position="65"/>
    </location>
</feature>
<comment type="caution">
    <text evidence="2">The sequence shown here is derived from an EMBL/GenBank/DDBJ whole genome shotgun (WGS) entry which is preliminary data.</text>
</comment>
<evidence type="ECO:0000313" key="3">
    <source>
        <dbReference type="Proteomes" id="UP000284465"/>
    </source>
</evidence>
<keyword evidence="1" id="KW-1133">Transmembrane helix</keyword>
<feature type="transmembrane region" description="Helical" evidence="1">
    <location>
        <begin position="239"/>
        <end position="265"/>
    </location>
</feature>
<dbReference type="InterPro" id="IPR045723">
    <property type="entry name" value="DUF6077"/>
</dbReference>
<dbReference type="Proteomes" id="UP000284465">
    <property type="component" value="Unassembled WGS sequence"/>
</dbReference>
<feature type="transmembrane region" description="Helical" evidence="1">
    <location>
        <begin position="77"/>
        <end position="94"/>
    </location>
</feature>
<organism evidence="2 3">
    <name type="scientific">Roseburia intestinalis</name>
    <dbReference type="NCBI Taxonomy" id="166486"/>
    <lineage>
        <taxon>Bacteria</taxon>
        <taxon>Bacillati</taxon>
        <taxon>Bacillota</taxon>
        <taxon>Clostridia</taxon>
        <taxon>Lachnospirales</taxon>
        <taxon>Lachnospiraceae</taxon>
        <taxon>Roseburia</taxon>
    </lineage>
</organism>
<feature type="transmembrane region" description="Helical" evidence="1">
    <location>
        <begin position="213"/>
        <end position="233"/>
    </location>
</feature>
<keyword evidence="1" id="KW-0812">Transmembrane</keyword>
<keyword evidence="1" id="KW-0472">Membrane</keyword>
<dbReference type="EMBL" id="QSFP01000007">
    <property type="protein sequence ID" value="RHA67667.1"/>
    <property type="molecule type" value="Genomic_DNA"/>
</dbReference>
<feature type="transmembrane region" description="Helical" evidence="1">
    <location>
        <begin position="343"/>
        <end position="361"/>
    </location>
</feature>
<proteinExistence type="predicted"/>
<dbReference type="Pfam" id="PF19554">
    <property type="entry name" value="DUF6077"/>
    <property type="match status" value="1"/>
</dbReference>
<feature type="transmembrane region" description="Helical" evidence="1">
    <location>
        <begin position="303"/>
        <end position="331"/>
    </location>
</feature>
<accession>A0A3R6DBP9</accession>
<feature type="transmembrane region" description="Helical" evidence="1">
    <location>
        <begin position="12"/>
        <end position="33"/>
    </location>
</feature>